<proteinExistence type="predicted"/>
<dbReference type="KEGG" id="cint:HZF06_12730"/>
<dbReference type="AlphaFoldDB" id="A0A7D6VM92"/>
<dbReference type="EMBL" id="CP059378">
    <property type="protein sequence ID" value="QLY77967.1"/>
    <property type="molecule type" value="Genomic_DNA"/>
</dbReference>
<dbReference type="Proteomes" id="UP000512286">
    <property type="component" value="Chromosome"/>
</dbReference>
<reference evidence="1 2" key="1">
    <citation type="submission" date="2020-07" db="EMBL/GenBank/DDBJ databases">
        <title>Electron transfer.</title>
        <authorList>
            <person name="Huang L."/>
            <person name="Liu X."/>
            <person name="Zhou S."/>
        </authorList>
    </citation>
    <scope>NUCLEOTIDE SEQUENCE [LARGE SCALE GENOMIC DNA]</scope>
    <source>
        <strain evidence="1 2">Lx1</strain>
    </source>
</reference>
<organism evidence="1 2">
    <name type="scientific">Clostridium intestinale</name>
    <dbReference type="NCBI Taxonomy" id="36845"/>
    <lineage>
        <taxon>Bacteria</taxon>
        <taxon>Bacillati</taxon>
        <taxon>Bacillota</taxon>
        <taxon>Clostridia</taxon>
        <taxon>Eubacteriales</taxon>
        <taxon>Clostridiaceae</taxon>
        <taxon>Clostridium</taxon>
    </lineage>
</organism>
<name>A0A7D6VM92_9CLOT</name>
<sequence length="63" mass="7498">MTKMNGVDFILKPNNNKLNEFIIEIIEKIKIIASSKVLIENQIDNKDWNIKEDLLSMLKYIYR</sequence>
<gene>
    <name evidence="1" type="ORF">HZF06_12730</name>
</gene>
<evidence type="ECO:0000313" key="2">
    <source>
        <dbReference type="Proteomes" id="UP000512286"/>
    </source>
</evidence>
<evidence type="ECO:0000313" key="1">
    <source>
        <dbReference type="EMBL" id="QLY77967.1"/>
    </source>
</evidence>
<protein>
    <submittedName>
        <fullName evidence="1">Uncharacterized protein</fullName>
    </submittedName>
</protein>
<accession>A0A7D6VM92</accession>